<protein>
    <recommendedName>
        <fullName evidence="4">Acid protease</fullName>
    </recommendedName>
</protein>
<proteinExistence type="predicted"/>
<dbReference type="InterPro" id="IPR021109">
    <property type="entry name" value="Peptidase_aspartic_dom_sf"/>
</dbReference>
<feature type="transmembrane region" description="Helical" evidence="1">
    <location>
        <begin position="20"/>
        <end position="38"/>
    </location>
</feature>
<evidence type="ECO:0000313" key="2">
    <source>
        <dbReference type="EMBL" id="OEU18224.1"/>
    </source>
</evidence>
<dbReference type="KEGG" id="fcy:FRACYDRAFT_236495"/>
<keyword evidence="1" id="KW-0812">Transmembrane</keyword>
<dbReference type="SUPFAM" id="SSF50630">
    <property type="entry name" value="Acid proteases"/>
    <property type="match status" value="1"/>
</dbReference>
<organism evidence="2 3">
    <name type="scientific">Fragilariopsis cylindrus CCMP1102</name>
    <dbReference type="NCBI Taxonomy" id="635003"/>
    <lineage>
        <taxon>Eukaryota</taxon>
        <taxon>Sar</taxon>
        <taxon>Stramenopiles</taxon>
        <taxon>Ochrophyta</taxon>
        <taxon>Bacillariophyta</taxon>
        <taxon>Bacillariophyceae</taxon>
        <taxon>Bacillariophycidae</taxon>
        <taxon>Bacillariales</taxon>
        <taxon>Bacillariaceae</taxon>
        <taxon>Fragilariopsis</taxon>
    </lineage>
</organism>
<keyword evidence="3" id="KW-1185">Reference proteome</keyword>
<dbReference type="EMBL" id="KV784356">
    <property type="protein sequence ID" value="OEU18224.1"/>
    <property type="molecule type" value="Genomic_DNA"/>
</dbReference>
<keyword evidence="1" id="KW-0472">Membrane</keyword>
<evidence type="ECO:0000313" key="3">
    <source>
        <dbReference type="Proteomes" id="UP000095751"/>
    </source>
</evidence>
<gene>
    <name evidence="2" type="ORF">FRACYDRAFT_236495</name>
</gene>
<evidence type="ECO:0008006" key="4">
    <source>
        <dbReference type="Google" id="ProtNLM"/>
    </source>
</evidence>
<keyword evidence="1" id="KW-1133">Transmembrane helix</keyword>
<name>A0A1E7FJC0_9STRA</name>
<accession>A0A1E7FJC0</accession>
<dbReference type="InParanoid" id="A0A1E7FJC0"/>
<dbReference type="AlphaFoldDB" id="A0A1E7FJC0"/>
<dbReference type="Proteomes" id="UP000095751">
    <property type="component" value="Unassembled WGS sequence"/>
</dbReference>
<evidence type="ECO:0000256" key="1">
    <source>
        <dbReference type="SAM" id="Phobius"/>
    </source>
</evidence>
<dbReference type="OrthoDB" id="422474at2759"/>
<sequence>MKLPTTTTTATANKAVATRLATTTLLVIVMTLIASSTLNNKQQLPPDDVDNLLLIPNPDRVMDISFGYWCSDAVFDCALRSFATLGGELVMIDSGSSNLVFCGLPNPTRVFDVKRLVEDNNYLSQCATFANGNHGWYGPSYIGSIVALDDSDESTPIQNSVFSVMEKIVGMNGNSCGPIRSNSIGLELSSVRGIWGIGGVPGKGYNNFIYNDELDRTKWPVKGDRMVELLVGQDGSDGGGGVATCPDANTGCVCPKYQTDLPSTFNSALARTKSDKYAISWDGTFGKNTGKLMLGDSTTRANNTDDVLPKIELFQDGVDLGVLKSNVTRIEINGIDIPINITQYYFDTGAPKIYLPSQVYDAIQFDGGINLPNVTNITFFLPSITGFGSGETTIEMSTTQELMNEGTFAPDREGSDTLIMGLNLMRYAQTIAFSFAPDPSPYMQIIPRTPHLLTPIKDIPLSDNGVAGSLTNVSFDIDAYKTPTITTSSAESIYAPTTTTTTMTIMTTFTMSIFVAAVLCTDFLL</sequence>
<reference evidence="2 3" key="1">
    <citation type="submission" date="2016-09" db="EMBL/GenBank/DDBJ databases">
        <title>Extensive genetic diversity and differential bi-allelic expression allows diatom success in the polar Southern Ocean.</title>
        <authorList>
            <consortium name="DOE Joint Genome Institute"/>
            <person name="Mock T."/>
            <person name="Otillar R.P."/>
            <person name="Strauss J."/>
            <person name="Dupont C."/>
            <person name="Frickenhaus S."/>
            <person name="Maumus F."/>
            <person name="Mcmullan M."/>
            <person name="Sanges R."/>
            <person name="Schmutz J."/>
            <person name="Toseland A."/>
            <person name="Valas R."/>
            <person name="Veluchamy A."/>
            <person name="Ward B.J."/>
            <person name="Allen A."/>
            <person name="Barry K."/>
            <person name="Falciatore A."/>
            <person name="Ferrante M."/>
            <person name="Fortunato A.E."/>
            <person name="Gloeckner G."/>
            <person name="Gruber A."/>
            <person name="Hipkin R."/>
            <person name="Janech M."/>
            <person name="Kroth P."/>
            <person name="Leese F."/>
            <person name="Lindquist E."/>
            <person name="Lyon B.R."/>
            <person name="Martin J."/>
            <person name="Mayer C."/>
            <person name="Parker M."/>
            <person name="Quesneville H."/>
            <person name="Raymond J."/>
            <person name="Uhlig C."/>
            <person name="Valentin K.U."/>
            <person name="Worden A.Z."/>
            <person name="Armbrust E.V."/>
            <person name="Bowler C."/>
            <person name="Green B."/>
            <person name="Moulton V."/>
            <person name="Van Oosterhout C."/>
            <person name="Grigoriev I."/>
        </authorList>
    </citation>
    <scope>NUCLEOTIDE SEQUENCE [LARGE SCALE GENOMIC DNA]</scope>
    <source>
        <strain evidence="2 3">CCMP1102</strain>
    </source>
</reference>